<feature type="compositionally biased region" description="Polar residues" evidence="1">
    <location>
        <begin position="1090"/>
        <end position="1105"/>
    </location>
</feature>
<evidence type="ECO:0000256" key="1">
    <source>
        <dbReference type="SAM" id="MobiDB-lite"/>
    </source>
</evidence>
<evidence type="ECO:0000313" key="2">
    <source>
        <dbReference type="EMBL" id="KAH3667367.1"/>
    </source>
</evidence>
<feature type="compositionally biased region" description="Basic residues" evidence="1">
    <location>
        <begin position="1109"/>
        <end position="1121"/>
    </location>
</feature>
<dbReference type="SUPFAM" id="SSF117281">
    <property type="entry name" value="Kelch motif"/>
    <property type="match status" value="1"/>
</dbReference>
<feature type="region of interest" description="Disordered" evidence="1">
    <location>
        <begin position="546"/>
        <end position="664"/>
    </location>
</feature>
<dbReference type="PANTHER" id="PTHR43503:SF2">
    <property type="entry name" value="NEGATIVE REGULATOR OF SPORULATION MDS3-RELATED"/>
    <property type="match status" value="1"/>
</dbReference>
<dbReference type="InterPro" id="IPR015915">
    <property type="entry name" value="Kelch-typ_b-propeller"/>
</dbReference>
<dbReference type="PANTHER" id="PTHR43503">
    <property type="entry name" value="MCG48959-RELATED"/>
    <property type="match status" value="1"/>
</dbReference>
<sequence>MSPLDPSSSKCYRVDLPDTEDEEASHRLDVRSGSSSAILRSRIILYGGSVLPLPLDAGFKRQELQAQFELAVQEHAKCGKIHQDYNKYLSTELFSLSLLDRKWVRRKPIPSSEKPLARMFHSMVVHDNYIYIFGGLRFDANNQLKLLNDFWRYDKFEKVWKCLLPPDNDILLKRYDHMTEFVPELYVIKEPSHHGFVIFGGLDEDDKLIKVSQIYDLVSEKLHPRLIFKMRFADDSENIGHHAIEASKDDEIDVPTLGIRATTNSMVSAQSLDSSQTIPAVYIYKSQPDEKVEPFVTFFLDKPDTGITEKVPPKNISKMIPFELTFPTLGYFGENLIVTGFRPAEKTISLYIFNRVSRTWTKLQVSCTHSPDTHRFFKGFVWNSHHKVIFLGSAKHISDYPTVQHFDHFISVSLPFTNTYGIELEHAFKDEALHKSSSVSHSLSQPSSSSTQLKNETTSFAAYSHYVAPQVIANSIRSVFPPYAVALGKNAFERTGSFADFEFICDDGTSISVPLSLCRRRWGRTFDKLLTDAYARAFAERNLLQDRYPGTPHSTVNSETESIPSLRLQKGSDLRAPTFRYPFQDSGRTTPGPGTPTYGSVPASRRSSLNVPTTSRRDSVGPSRRESATSRQNSSFGFEKLAMTSKSSNMHRSSIASTSSSSSAFSAVPRASVPSCPATSSIDQADFNSLPNPIYVDDLPAQPPMPPERAQSQSETASKIETPPHLSSKSLPTSRLAYSVSNFEDVDPLSESNTSNLTSNLTSEDDVDFPDESKAEIDFRYLPRTLCLPYSRTTVRAFSEFLYTGQLGSNWKVIPTCAEVLMIAKLYDVPLLYDLISEVLFVVIARKEAKLVENAKEARSKLQVPGDGTGIAVIDQFTNYLATLDDNLLDVVLLKRASRAVGRYSRAGSLESSEVNLREPSTSRKRASSFTPSMTESLDSSNSGEDFTNETLGLLDQDFYAETKPEDDALDVKEWPTLKDLLRPDGKTCPDVIIDVLVEIGALASDIKLMLRAINCREMIMQLRDRKREPIDETELSEKLAEARLRPHMRTTKSSSSLPPDTVFKNRSESESFEQPPRKSSDQPRIPHSLTFTSLERSFTSTSAEAHSPRRKRGFGLFKKK</sequence>
<protein>
    <submittedName>
        <fullName evidence="2">Uncharacterized protein</fullName>
    </submittedName>
</protein>
<dbReference type="Pfam" id="PF01344">
    <property type="entry name" value="Kelch_1"/>
    <property type="match status" value="1"/>
</dbReference>
<feature type="compositionally biased region" description="Polar residues" evidence="1">
    <location>
        <begin position="605"/>
        <end position="614"/>
    </location>
</feature>
<dbReference type="GO" id="GO:0045454">
    <property type="term" value="P:cell redox homeostasis"/>
    <property type="evidence" value="ECO:0007669"/>
    <property type="project" value="TreeGrafter"/>
</dbReference>
<dbReference type="RefSeq" id="XP_046062179.1">
    <property type="nucleotide sequence ID" value="XM_046203949.1"/>
</dbReference>
<feature type="compositionally biased region" description="Basic and acidic residues" evidence="1">
    <location>
        <begin position="615"/>
        <end position="628"/>
    </location>
</feature>
<dbReference type="GO" id="GO:0005739">
    <property type="term" value="C:mitochondrion"/>
    <property type="evidence" value="ECO:0007669"/>
    <property type="project" value="TreeGrafter"/>
</dbReference>
<dbReference type="GO" id="GO:0005829">
    <property type="term" value="C:cytosol"/>
    <property type="evidence" value="ECO:0007669"/>
    <property type="project" value="TreeGrafter"/>
</dbReference>
<dbReference type="EMBL" id="JAEUBE010000183">
    <property type="protein sequence ID" value="KAH3667367.1"/>
    <property type="molecule type" value="Genomic_DNA"/>
</dbReference>
<dbReference type="OrthoDB" id="10001928at2759"/>
<name>A0A9P8P8M0_9ASCO</name>
<feature type="compositionally biased region" description="Polar residues" evidence="1">
    <location>
        <begin position="710"/>
        <end position="732"/>
    </location>
</feature>
<dbReference type="InterPro" id="IPR006652">
    <property type="entry name" value="Kelch_1"/>
</dbReference>
<feature type="compositionally biased region" description="Low complexity" evidence="1">
    <location>
        <begin position="652"/>
        <end position="664"/>
    </location>
</feature>
<reference evidence="2" key="1">
    <citation type="journal article" date="2021" name="Open Biol.">
        <title>Shared evolutionary footprints suggest mitochondrial oxidative damage underlies multiple complex I losses in fungi.</title>
        <authorList>
            <person name="Schikora-Tamarit M.A."/>
            <person name="Marcet-Houben M."/>
            <person name="Nosek J."/>
            <person name="Gabaldon T."/>
        </authorList>
    </citation>
    <scope>NUCLEOTIDE SEQUENCE</scope>
    <source>
        <strain evidence="2">CBS6075</strain>
    </source>
</reference>
<feature type="region of interest" description="Disordered" evidence="1">
    <location>
        <begin position="689"/>
        <end position="732"/>
    </location>
</feature>
<feature type="region of interest" description="Disordered" evidence="1">
    <location>
        <begin position="1044"/>
        <end position="1121"/>
    </location>
</feature>
<feature type="compositionally biased region" description="Basic and acidic residues" evidence="1">
    <location>
        <begin position="1064"/>
        <end position="1082"/>
    </location>
</feature>
<feature type="compositionally biased region" description="Low complexity" evidence="1">
    <location>
        <begin position="749"/>
        <end position="762"/>
    </location>
</feature>
<proteinExistence type="predicted"/>
<feature type="compositionally biased region" description="Polar residues" evidence="1">
    <location>
        <begin position="552"/>
        <end position="563"/>
    </location>
</feature>
<evidence type="ECO:0000313" key="3">
    <source>
        <dbReference type="Proteomes" id="UP000769157"/>
    </source>
</evidence>
<feature type="region of interest" description="Disordered" evidence="1">
    <location>
        <begin position="912"/>
        <end position="945"/>
    </location>
</feature>
<accession>A0A9P8P8M0</accession>
<gene>
    <name evidence="2" type="ORF">OGAPHI_003016</name>
</gene>
<organism evidence="2 3">
    <name type="scientific">Ogataea philodendri</name>
    <dbReference type="NCBI Taxonomy" id="1378263"/>
    <lineage>
        <taxon>Eukaryota</taxon>
        <taxon>Fungi</taxon>
        <taxon>Dikarya</taxon>
        <taxon>Ascomycota</taxon>
        <taxon>Saccharomycotina</taxon>
        <taxon>Pichiomycetes</taxon>
        <taxon>Pichiales</taxon>
        <taxon>Pichiaceae</taxon>
        <taxon>Ogataea</taxon>
    </lineage>
</organism>
<keyword evidence="3" id="KW-1185">Reference proteome</keyword>
<dbReference type="Proteomes" id="UP000769157">
    <property type="component" value="Unassembled WGS sequence"/>
</dbReference>
<reference evidence="2" key="2">
    <citation type="submission" date="2021-01" db="EMBL/GenBank/DDBJ databases">
        <authorList>
            <person name="Schikora-Tamarit M.A."/>
        </authorList>
    </citation>
    <scope>NUCLEOTIDE SEQUENCE</scope>
    <source>
        <strain evidence="2">CBS6075</strain>
    </source>
</reference>
<feature type="compositionally biased region" description="Low complexity" evidence="1">
    <location>
        <begin position="587"/>
        <end position="602"/>
    </location>
</feature>
<feature type="compositionally biased region" description="Polar residues" evidence="1">
    <location>
        <begin position="928"/>
        <end position="945"/>
    </location>
</feature>
<feature type="region of interest" description="Disordered" evidence="1">
    <location>
        <begin position="747"/>
        <end position="768"/>
    </location>
</feature>
<dbReference type="Gene3D" id="2.120.10.80">
    <property type="entry name" value="Kelch-type beta propeller"/>
    <property type="match status" value="1"/>
</dbReference>
<comment type="caution">
    <text evidence="2">The sequence shown here is derived from an EMBL/GenBank/DDBJ whole genome shotgun (WGS) entry which is preliminary data.</text>
</comment>
<dbReference type="AlphaFoldDB" id="A0A9P8P8M0"/>
<dbReference type="GeneID" id="70234983"/>